<keyword evidence="3" id="KW-1003">Cell membrane</keyword>
<dbReference type="AlphaFoldDB" id="A0A1H7KKC4"/>
<comment type="subunit">
    <text evidence="9">The complex comprises the extracytoplasmic solute receptor protein and the two transmembrane proteins.</text>
</comment>
<dbReference type="GO" id="GO:0005886">
    <property type="term" value="C:plasma membrane"/>
    <property type="evidence" value="ECO:0007669"/>
    <property type="project" value="UniProtKB-SubCell"/>
</dbReference>
<evidence type="ECO:0000256" key="1">
    <source>
        <dbReference type="ARBA" id="ARBA00004429"/>
    </source>
</evidence>
<feature type="domain" description="Tripartite ATP-independent periplasmic transporters DctQ component" evidence="10">
    <location>
        <begin position="22"/>
        <end position="150"/>
    </location>
</feature>
<accession>A0A1H7KKC4</accession>
<evidence type="ECO:0000256" key="5">
    <source>
        <dbReference type="ARBA" id="ARBA00022692"/>
    </source>
</evidence>
<organism evidence="11 12">
    <name type="scientific">Roseovarius azorensis</name>
    <dbReference type="NCBI Taxonomy" id="1287727"/>
    <lineage>
        <taxon>Bacteria</taxon>
        <taxon>Pseudomonadati</taxon>
        <taxon>Pseudomonadota</taxon>
        <taxon>Alphaproteobacteria</taxon>
        <taxon>Rhodobacterales</taxon>
        <taxon>Roseobacteraceae</taxon>
        <taxon>Roseovarius</taxon>
    </lineage>
</organism>
<keyword evidence="12" id="KW-1185">Reference proteome</keyword>
<dbReference type="PANTHER" id="PTHR35011:SF2">
    <property type="entry name" value="2,3-DIKETO-L-GULONATE TRAP TRANSPORTER SMALL PERMEASE PROTEIN YIAM"/>
    <property type="match status" value="1"/>
</dbReference>
<dbReference type="Proteomes" id="UP000199582">
    <property type="component" value="Unassembled WGS sequence"/>
</dbReference>
<dbReference type="InterPro" id="IPR055348">
    <property type="entry name" value="DctQ"/>
</dbReference>
<dbReference type="OrthoDB" id="9814265at2"/>
<comment type="similarity">
    <text evidence="8 9">Belongs to the TRAP transporter small permease family.</text>
</comment>
<proteinExistence type="inferred from homology"/>
<sequence length="160" mass="18493">MLSRIDRYFEEVICTFCLVVVVGSVLLQVILRYFFSTAAAWAEETAVYGMIFAVYLGATMAVRERAHIRITLLLSRLPRALQVGAVILADVLWAGFVIFMIVQTTIYTQLLFNVTYMTPGLGIEQRWVQMIIPMAFTLMLFRILQVYWRWGRDGWKDLPL</sequence>
<evidence type="ECO:0000256" key="9">
    <source>
        <dbReference type="RuleBase" id="RU369079"/>
    </source>
</evidence>
<evidence type="ECO:0000313" key="11">
    <source>
        <dbReference type="EMBL" id="SEK86984.1"/>
    </source>
</evidence>
<dbReference type="EMBL" id="FOAG01000002">
    <property type="protein sequence ID" value="SEK86984.1"/>
    <property type="molecule type" value="Genomic_DNA"/>
</dbReference>
<evidence type="ECO:0000256" key="7">
    <source>
        <dbReference type="ARBA" id="ARBA00023136"/>
    </source>
</evidence>
<dbReference type="RefSeq" id="WP_093033178.1">
    <property type="nucleotide sequence ID" value="NZ_FOAG01000002.1"/>
</dbReference>
<keyword evidence="2 9" id="KW-0813">Transport</keyword>
<evidence type="ECO:0000256" key="3">
    <source>
        <dbReference type="ARBA" id="ARBA00022475"/>
    </source>
</evidence>
<gene>
    <name evidence="11" type="ORF">SAMN05443999_102438</name>
</gene>
<dbReference type="Pfam" id="PF04290">
    <property type="entry name" value="DctQ"/>
    <property type="match status" value="1"/>
</dbReference>
<dbReference type="InterPro" id="IPR007387">
    <property type="entry name" value="TRAP_DctQ"/>
</dbReference>
<keyword evidence="7 9" id="KW-0472">Membrane</keyword>
<feature type="transmembrane region" description="Helical" evidence="9">
    <location>
        <begin position="127"/>
        <end position="148"/>
    </location>
</feature>
<keyword evidence="4 9" id="KW-0997">Cell inner membrane</keyword>
<dbReference type="GO" id="GO:0022857">
    <property type="term" value="F:transmembrane transporter activity"/>
    <property type="evidence" value="ECO:0007669"/>
    <property type="project" value="UniProtKB-UniRule"/>
</dbReference>
<keyword evidence="5 9" id="KW-0812">Transmembrane</keyword>
<feature type="transmembrane region" description="Helical" evidence="9">
    <location>
        <begin position="46"/>
        <end position="62"/>
    </location>
</feature>
<dbReference type="PANTHER" id="PTHR35011">
    <property type="entry name" value="2,3-DIKETO-L-GULONATE TRAP TRANSPORTER SMALL PERMEASE PROTEIN YIAM"/>
    <property type="match status" value="1"/>
</dbReference>
<evidence type="ECO:0000256" key="2">
    <source>
        <dbReference type="ARBA" id="ARBA00022448"/>
    </source>
</evidence>
<comment type="subcellular location">
    <subcellularLocation>
        <location evidence="1 9">Cell inner membrane</location>
        <topology evidence="1 9">Multi-pass membrane protein</topology>
    </subcellularLocation>
</comment>
<evidence type="ECO:0000256" key="4">
    <source>
        <dbReference type="ARBA" id="ARBA00022519"/>
    </source>
</evidence>
<reference evidence="11 12" key="1">
    <citation type="submission" date="2016-10" db="EMBL/GenBank/DDBJ databases">
        <authorList>
            <person name="de Groot N.N."/>
        </authorList>
    </citation>
    <scope>NUCLEOTIDE SEQUENCE [LARGE SCALE GENOMIC DNA]</scope>
    <source>
        <strain evidence="11 12">DSM 100674</strain>
    </source>
</reference>
<dbReference type="STRING" id="1287727.SAMN05443999_102438"/>
<comment type="function">
    <text evidence="9">Part of the tripartite ATP-independent periplasmic (TRAP) transport system.</text>
</comment>
<dbReference type="GO" id="GO:0015740">
    <property type="term" value="P:C4-dicarboxylate transport"/>
    <property type="evidence" value="ECO:0007669"/>
    <property type="project" value="TreeGrafter"/>
</dbReference>
<evidence type="ECO:0000256" key="8">
    <source>
        <dbReference type="ARBA" id="ARBA00038436"/>
    </source>
</evidence>
<evidence type="ECO:0000313" key="12">
    <source>
        <dbReference type="Proteomes" id="UP000199582"/>
    </source>
</evidence>
<protein>
    <recommendedName>
        <fullName evidence="9">TRAP transporter small permease protein</fullName>
    </recommendedName>
</protein>
<evidence type="ECO:0000259" key="10">
    <source>
        <dbReference type="Pfam" id="PF04290"/>
    </source>
</evidence>
<feature type="transmembrane region" description="Helical" evidence="9">
    <location>
        <begin position="83"/>
        <end position="107"/>
    </location>
</feature>
<feature type="transmembrane region" description="Helical" evidence="9">
    <location>
        <begin position="12"/>
        <end position="34"/>
    </location>
</feature>
<evidence type="ECO:0000256" key="6">
    <source>
        <dbReference type="ARBA" id="ARBA00022989"/>
    </source>
</evidence>
<keyword evidence="6 9" id="KW-1133">Transmembrane helix</keyword>
<name>A0A1H7KKC4_9RHOB</name>